<reference evidence="2" key="2">
    <citation type="submission" date="2012-05" db="EMBL/GenBank/DDBJ databases">
        <title>The Genome Annotation of Fusarium oxysporum Cotton.</title>
        <authorList>
            <consortium name="The Broad Institute Genomics Platform"/>
            <person name="Ma L.-J."/>
            <person name="Corby-Kistler H."/>
            <person name="Broz K."/>
            <person name="Gale L.R."/>
            <person name="Jonkers W."/>
            <person name="O'Donnell K."/>
            <person name="Ploetz R."/>
            <person name="Steinberg C."/>
            <person name="Schwartz D.C."/>
            <person name="VanEtten H."/>
            <person name="Zhou S."/>
            <person name="Young S.K."/>
            <person name="Zeng Q."/>
            <person name="Gargeya S."/>
            <person name="Fitzgerald M."/>
            <person name="Abouelleil A."/>
            <person name="Alvarado L."/>
            <person name="Chapman S.B."/>
            <person name="Gainer-Dewar J."/>
            <person name="Goldberg J."/>
            <person name="Griggs A."/>
            <person name="Gujja S."/>
            <person name="Hansen M."/>
            <person name="Howarth C."/>
            <person name="Imamovic A."/>
            <person name="Ireland A."/>
            <person name="Larimer J."/>
            <person name="McCowan C."/>
            <person name="Murphy C."/>
            <person name="Pearson M."/>
            <person name="Poon T.W."/>
            <person name="Priest M."/>
            <person name="Roberts A."/>
            <person name="Saif S."/>
            <person name="Shea T."/>
            <person name="Sykes S."/>
            <person name="Wortman J."/>
            <person name="Nusbaum C."/>
            <person name="Birren B."/>
        </authorList>
    </citation>
    <scope>NUCLEOTIDE SEQUENCE</scope>
    <source>
        <strain evidence="2">25433</strain>
    </source>
</reference>
<keyword evidence="1" id="KW-0472">Membrane</keyword>
<dbReference type="AlphaFoldDB" id="X0KNQ8"/>
<dbReference type="EMBL" id="JH658026">
    <property type="protein sequence ID" value="EXM15249.1"/>
    <property type="molecule type" value="Genomic_DNA"/>
</dbReference>
<evidence type="ECO:0000256" key="1">
    <source>
        <dbReference type="SAM" id="Phobius"/>
    </source>
</evidence>
<dbReference type="OrthoDB" id="4494341at2759"/>
<organism evidence="2">
    <name type="scientific">Fusarium oxysporum f. sp. vasinfectum 25433</name>
    <dbReference type="NCBI Taxonomy" id="1089449"/>
    <lineage>
        <taxon>Eukaryota</taxon>
        <taxon>Fungi</taxon>
        <taxon>Dikarya</taxon>
        <taxon>Ascomycota</taxon>
        <taxon>Pezizomycotina</taxon>
        <taxon>Sordariomycetes</taxon>
        <taxon>Hypocreomycetidae</taxon>
        <taxon>Hypocreales</taxon>
        <taxon>Nectriaceae</taxon>
        <taxon>Fusarium</taxon>
        <taxon>Fusarium oxysporum species complex</taxon>
    </lineage>
</organism>
<name>X0KNQ8_FUSOX</name>
<sequence>MWRHIPTDSQFSLIFLYVVAGIFLGSLTWQVGETVYTNGQNDAEKASQGRAWAIY</sequence>
<dbReference type="Proteomes" id="UP000030701">
    <property type="component" value="Unassembled WGS sequence"/>
</dbReference>
<accession>X0KNQ8</accession>
<dbReference type="HOGENOM" id="CLU_3032418_0_0_1"/>
<gene>
    <name evidence="2" type="ORF">FOTG_16382</name>
</gene>
<keyword evidence="1" id="KW-1133">Transmembrane helix</keyword>
<proteinExistence type="predicted"/>
<feature type="transmembrane region" description="Helical" evidence="1">
    <location>
        <begin position="12"/>
        <end position="32"/>
    </location>
</feature>
<keyword evidence="1" id="KW-0812">Transmembrane</keyword>
<evidence type="ECO:0000313" key="2">
    <source>
        <dbReference type="EMBL" id="EXM15249.1"/>
    </source>
</evidence>
<protein>
    <submittedName>
        <fullName evidence="2">Uncharacterized protein</fullName>
    </submittedName>
</protein>
<reference evidence="2" key="1">
    <citation type="submission" date="2011-11" db="EMBL/GenBank/DDBJ databases">
        <title>The Genome Sequence of Fusarium oxysporum Cotton.</title>
        <authorList>
            <consortium name="The Broad Institute Genome Sequencing Platform"/>
            <person name="Ma L.-J."/>
            <person name="Gale L.R."/>
            <person name="Schwartz D.C."/>
            <person name="Zhou S."/>
            <person name="Corby-Kistler H."/>
            <person name="Young S.K."/>
            <person name="Zeng Q."/>
            <person name="Gargeya S."/>
            <person name="Fitzgerald M."/>
            <person name="Haas B."/>
            <person name="Abouelleil A."/>
            <person name="Alvarado L."/>
            <person name="Arachchi H.M."/>
            <person name="Berlin A."/>
            <person name="Brown A."/>
            <person name="Chapman S.B."/>
            <person name="Chen Z."/>
            <person name="Dunbar C."/>
            <person name="Freedman E."/>
            <person name="Gearin G."/>
            <person name="Goldberg J."/>
            <person name="Griggs A."/>
            <person name="Gujja S."/>
            <person name="Heiman D."/>
            <person name="Howarth C."/>
            <person name="Larson L."/>
            <person name="Lui A."/>
            <person name="MacDonald P.J.P."/>
            <person name="Montmayeur A."/>
            <person name="Murphy C."/>
            <person name="Neiman D."/>
            <person name="Pearson M."/>
            <person name="Priest M."/>
            <person name="Roberts A."/>
            <person name="Saif S."/>
            <person name="Shea T."/>
            <person name="Shenoy N."/>
            <person name="Sisk P."/>
            <person name="Stolte C."/>
            <person name="Sykes S."/>
            <person name="Wortman J."/>
            <person name="Nusbaum C."/>
            <person name="Birren B."/>
        </authorList>
    </citation>
    <scope>NUCLEOTIDE SEQUENCE [LARGE SCALE GENOMIC DNA]</scope>
    <source>
        <strain evidence="2">25433</strain>
    </source>
</reference>